<protein>
    <submittedName>
        <fullName evidence="1">Uncharacterized protein</fullName>
    </submittedName>
</protein>
<organism evidence="1 2">
    <name type="scientific">Ileibacterium valens</name>
    <dbReference type="NCBI Taxonomy" id="1862668"/>
    <lineage>
        <taxon>Bacteria</taxon>
        <taxon>Bacillati</taxon>
        <taxon>Bacillota</taxon>
        <taxon>Erysipelotrichia</taxon>
        <taxon>Erysipelotrichales</taxon>
        <taxon>Erysipelotrichaceae</taxon>
        <taxon>Ileibacterium</taxon>
    </lineage>
</organism>
<sequence length="305" mass="35150">MAKIDKNLDIRAKRNIKDTVFSDLFKNKGNLKRLYLDLYPENPDIREESIELLTLTNILANGLRNDLGFLVGTDKIVLVEAQSTFSQNIAFRLLEYAAETLKQYVEETRKKQYETKAIKLPEVELFTIYTGTKALSAEIIELSKMHSWEHSSVNAIVKIIHLENSVGIVNQYIRFCQQIDQQRKLYGDTPKAVREAIQICKKNNVLHEYLSCREVEVVSMMNYLFSQELAVNMMLESAYDEGKNEGKIEGIDKGIDLTSRKIAMNMIESTDFSLKKIKKLIPDISMNDLRKMKNDLEQKKLIKGK</sequence>
<dbReference type="AlphaFoldDB" id="A0A1U7NIP3"/>
<dbReference type="OrthoDB" id="9811201at2"/>
<proteinExistence type="predicted"/>
<keyword evidence="2" id="KW-1185">Reference proteome</keyword>
<reference evidence="1 2" key="1">
    <citation type="submission" date="2016-11" db="EMBL/GenBank/DDBJ databases">
        <title>Description of two novel members of the family Erysipelotrichaceae: Ileibacterium lipovorans gen. nov., sp. nov. and Dubosiella newyorkensis, gen. nov., sp. nov.</title>
        <authorList>
            <person name="Cox L.M."/>
            <person name="Sohn J."/>
            <person name="Tyrrell K.L."/>
            <person name="Citron D.M."/>
            <person name="Lawson P.A."/>
            <person name="Patel N.B."/>
            <person name="Iizumi T."/>
            <person name="Perez-Perez G.I."/>
            <person name="Goldstein E.J."/>
            <person name="Blaser M.J."/>
        </authorList>
    </citation>
    <scope>NUCLEOTIDE SEQUENCE [LARGE SCALE GENOMIC DNA]</scope>
    <source>
        <strain evidence="1 2">NYU-BL-A3</strain>
    </source>
</reference>
<dbReference type="EMBL" id="MPJW01000051">
    <property type="protein sequence ID" value="OLU42534.1"/>
    <property type="molecule type" value="Genomic_DNA"/>
</dbReference>
<dbReference type="Proteomes" id="UP000186341">
    <property type="component" value="Unassembled WGS sequence"/>
</dbReference>
<gene>
    <name evidence="1" type="ORF">BO222_01440</name>
</gene>
<dbReference type="GeneID" id="82201905"/>
<evidence type="ECO:0000313" key="2">
    <source>
        <dbReference type="Proteomes" id="UP000186341"/>
    </source>
</evidence>
<name>A0A1U7NIP3_9FIRM</name>
<dbReference type="RefSeq" id="WP_075817733.1">
    <property type="nucleotide sequence ID" value="NZ_CAPIAK010000035.1"/>
</dbReference>
<evidence type="ECO:0000313" key="1">
    <source>
        <dbReference type="EMBL" id="OLU42534.1"/>
    </source>
</evidence>
<accession>A0A1U7NIP3</accession>
<comment type="caution">
    <text evidence="1">The sequence shown here is derived from an EMBL/GenBank/DDBJ whole genome shotgun (WGS) entry which is preliminary data.</text>
</comment>